<dbReference type="EMBL" id="CAMXCT010000081">
    <property type="protein sequence ID" value="CAI3973520.1"/>
    <property type="molecule type" value="Genomic_DNA"/>
</dbReference>
<reference evidence="2" key="1">
    <citation type="submission" date="2022-10" db="EMBL/GenBank/DDBJ databases">
        <authorList>
            <person name="Chen Y."/>
            <person name="Dougan E. K."/>
            <person name="Chan C."/>
            <person name="Rhodes N."/>
            <person name="Thang M."/>
        </authorList>
    </citation>
    <scope>NUCLEOTIDE SEQUENCE</scope>
</reference>
<evidence type="ECO:0000313" key="3">
    <source>
        <dbReference type="EMBL" id="CAL4760832.1"/>
    </source>
</evidence>
<name>A0A9P1FG69_9DINO</name>
<feature type="region of interest" description="Disordered" evidence="1">
    <location>
        <begin position="1"/>
        <end position="22"/>
    </location>
</feature>
<proteinExistence type="predicted"/>
<dbReference type="EMBL" id="CAMXCT020000081">
    <property type="protein sequence ID" value="CAL1126895.1"/>
    <property type="molecule type" value="Genomic_DNA"/>
</dbReference>
<accession>A0A9P1FG69</accession>
<protein>
    <submittedName>
        <fullName evidence="2">Uncharacterized protein</fullName>
    </submittedName>
</protein>
<evidence type="ECO:0000313" key="4">
    <source>
        <dbReference type="Proteomes" id="UP001152797"/>
    </source>
</evidence>
<evidence type="ECO:0000313" key="2">
    <source>
        <dbReference type="EMBL" id="CAI3973520.1"/>
    </source>
</evidence>
<dbReference type="Proteomes" id="UP001152797">
    <property type="component" value="Unassembled WGS sequence"/>
</dbReference>
<keyword evidence="4" id="KW-1185">Reference proteome</keyword>
<evidence type="ECO:0000256" key="1">
    <source>
        <dbReference type="SAM" id="MobiDB-lite"/>
    </source>
</evidence>
<sequence>MSGYGAEGAQGRSSSDVSPSAVPWRTGAAHLEELHLRAFNESHPDSDKMDSSVEAACRRVEARDPVLAARGTTMPTTRILSEEKAEFVLALEDPMSFEIYSRIINNLELKFSAAKTLDEALAAVYSARVRGVPLMVLVDVLEWEPKLLEEHKKGKFPFVVRISIDDKRGPCDAVLAPSEPSVTLQHLHNSCIDLWRSQIKHAAGAVQTAAQTQNTG</sequence>
<gene>
    <name evidence="2" type="ORF">C1SCF055_LOCUS2022</name>
</gene>
<dbReference type="AlphaFoldDB" id="A0A9P1FG69"/>
<dbReference type="EMBL" id="CAMXCT030000081">
    <property type="protein sequence ID" value="CAL4760832.1"/>
    <property type="molecule type" value="Genomic_DNA"/>
</dbReference>
<comment type="caution">
    <text evidence="2">The sequence shown here is derived from an EMBL/GenBank/DDBJ whole genome shotgun (WGS) entry which is preliminary data.</text>
</comment>
<reference evidence="3 4" key="2">
    <citation type="submission" date="2024-05" db="EMBL/GenBank/DDBJ databases">
        <authorList>
            <person name="Chen Y."/>
            <person name="Shah S."/>
            <person name="Dougan E. K."/>
            <person name="Thang M."/>
            <person name="Chan C."/>
        </authorList>
    </citation>
    <scope>NUCLEOTIDE SEQUENCE [LARGE SCALE GENOMIC DNA]</scope>
</reference>
<organism evidence="2">
    <name type="scientific">Cladocopium goreaui</name>
    <dbReference type="NCBI Taxonomy" id="2562237"/>
    <lineage>
        <taxon>Eukaryota</taxon>
        <taxon>Sar</taxon>
        <taxon>Alveolata</taxon>
        <taxon>Dinophyceae</taxon>
        <taxon>Suessiales</taxon>
        <taxon>Symbiodiniaceae</taxon>
        <taxon>Cladocopium</taxon>
    </lineage>
</organism>